<accession>A0ACC1NXI0</accession>
<dbReference type="EMBL" id="JANJQO010000008">
    <property type="protein sequence ID" value="KAJ2984052.1"/>
    <property type="molecule type" value="Genomic_DNA"/>
</dbReference>
<reference evidence="1" key="1">
    <citation type="submission" date="2022-08" db="EMBL/GenBank/DDBJ databases">
        <title>Genome Sequence of Lecanicillium fungicola.</title>
        <authorList>
            <person name="Buettner E."/>
        </authorList>
    </citation>
    <scope>NUCLEOTIDE SEQUENCE</scope>
    <source>
        <strain evidence="1">Babe33</strain>
    </source>
</reference>
<evidence type="ECO:0000313" key="2">
    <source>
        <dbReference type="Proteomes" id="UP001143910"/>
    </source>
</evidence>
<organism evidence="1 2">
    <name type="scientific">Zarea fungicola</name>
    <dbReference type="NCBI Taxonomy" id="93591"/>
    <lineage>
        <taxon>Eukaryota</taxon>
        <taxon>Fungi</taxon>
        <taxon>Dikarya</taxon>
        <taxon>Ascomycota</taxon>
        <taxon>Pezizomycotina</taxon>
        <taxon>Sordariomycetes</taxon>
        <taxon>Hypocreomycetidae</taxon>
        <taxon>Hypocreales</taxon>
        <taxon>Cordycipitaceae</taxon>
        <taxon>Zarea</taxon>
    </lineage>
</organism>
<dbReference type="Proteomes" id="UP001143910">
    <property type="component" value="Unassembled WGS sequence"/>
</dbReference>
<protein>
    <submittedName>
        <fullName evidence="1">Uncharacterized protein</fullName>
    </submittedName>
</protein>
<name>A0ACC1NXI0_9HYPO</name>
<comment type="caution">
    <text evidence="1">The sequence shown here is derived from an EMBL/GenBank/DDBJ whole genome shotgun (WGS) entry which is preliminary data.</text>
</comment>
<keyword evidence="2" id="KW-1185">Reference proteome</keyword>
<evidence type="ECO:0000313" key="1">
    <source>
        <dbReference type="EMBL" id="KAJ2984052.1"/>
    </source>
</evidence>
<gene>
    <name evidence="1" type="ORF">NQ176_g247</name>
</gene>
<proteinExistence type="predicted"/>
<sequence>MESTPSQHIWSTVKSTRTRWVPGNFLRRGLFLEMDVQRPACDACRTKKRKCDKAEPACSQCSIHVTSKKRKRPLPEYFPESHGVAVLPDVVSHHTPRHPTADAFELTLGVPPVQFPASSFLDRNIHRELRTRLPLPPKLNFDDAEVYDLGGVFKAGSLAHVSHLISGVQKWLPVFSDDKLRGYVDRAMHLTVDEALLLQCMGLIASKPLMWSDGSRTKLYLACKRGFSDLETAGILSIAGLEAALLISLYEINHAMYPAAFLTTGACARYGLAMGLGSSNKSRLCPPANRAEHEESKRLWWAVLLLNSLRKWQLPIVSTEATPVAGLRVAAEDEASKWNIDIEDQITICYSSLLALNQPDPASHLEGIQQSENNGAAVQLVTNKVLSRCRKILAAPEENFDSVSPFFIHSVYSVAVTSTVLGVEEPASSRSLIEKTLQKLNERWKLAGAYLELIQTQEVMRL</sequence>